<dbReference type="SUPFAM" id="SSF55874">
    <property type="entry name" value="ATPase domain of HSP90 chaperone/DNA topoisomerase II/histidine kinase"/>
    <property type="match status" value="1"/>
</dbReference>
<proteinExistence type="predicted"/>
<evidence type="ECO:0000256" key="7">
    <source>
        <dbReference type="SAM" id="Phobius"/>
    </source>
</evidence>
<protein>
    <recommendedName>
        <fullName evidence="3">histidine kinase</fullName>
        <ecNumber evidence="3">2.7.13.3</ecNumber>
    </recommendedName>
</protein>
<feature type="domain" description="Histidine kinase" evidence="8">
    <location>
        <begin position="364"/>
        <end position="585"/>
    </location>
</feature>
<dbReference type="InterPro" id="IPR007892">
    <property type="entry name" value="CHASE4"/>
</dbReference>
<keyword evidence="6" id="KW-0418">Kinase</keyword>
<dbReference type="InterPro" id="IPR003661">
    <property type="entry name" value="HisK_dim/P_dom"/>
</dbReference>
<organism evidence="10 11">
    <name type="scientific">Skermanella cutis</name>
    <dbReference type="NCBI Taxonomy" id="2775420"/>
    <lineage>
        <taxon>Bacteria</taxon>
        <taxon>Pseudomonadati</taxon>
        <taxon>Pseudomonadota</taxon>
        <taxon>Alphaproteobacteria</taxon>
        <taxon>Rhodospirillales</taxon>
        <taxon>Azospirillaceae</taxon>
        <taxon>Skermanella</taxon>
    </lineage>
</organism>
<keyword evidence="7" id="KW-1133">Transmembrane helix</keyword>
<dbReference type="Pfam" id="PF02518">
    <property type="entry name" value="HATPase_c"/>
    <property type="match status" value="1"/>
</dbReference>
<accession>A0ABX7B3T4</accession>
<dbReference type="Pfam" id="PF00512">
    <property type="entry name" value="HisKA"/>
    <property type="match status" value="1"/>
</dbReference>
<dbReference type="Gene3D" id="1.10.287.130">
    <property type="match status" value="1"/>
</dbReference>
<keyword evidence="5" id="KW-0808">Transferase</keyword>
<dbReference type="Pfam" id="PF05228">
    <property type="entry name" value="CHASE4"/>
    <property type="match status" value="1"/>
</dbReference>
<dbReference type="EC" id="2.7.13.3" evidence="3"/>
<keyword evidence="7" id="KW-0472">Membrane</keyword>
<name>A0ABX7B3T4_9PROT</name>
<dbReference type="InterPro" id="IPR004358">
    <property type="entry name" value="Sig_transdc_His_kin-like_C"/>
</dbReference>
<dbReference type="SMART" id="SM00387">
    <property type="entry name" value="HATPase_c"/>
    <property type="match status" value="1"/>
</dbReference>
<dbReference type="PROSITE" id="PS50885">
    <property type="entry name" value="HAMP"/>
    <property type="match status" value="1"/>
</dbReference>
<evidence type="ECO:0000256" key="3">
    <source>
        <dbReference type="ARBA" id="ARBA00012438"/>
    </source>
</evidence>
<feature type="transmembrane region" description="Helical" evidence="7">
    <location>
        <begin position="265"/>
        <end position="287"/>
    </location>
</feature>
<gene>
    <name evidence="10" type="ORF">IGS68_23880</name>
</gene>
<dbReference type="Gene3D" id="6.10.340.10">
    <property type="match status" value="1"/>
</dbReference>
<keyword evidence="4" id="KW-0597">Phosphoprotein</keyword>
<dbReference type="SUPFAM" id="SSF47384">
    <property type="entry name" value="Homodimeric domain of signal transducing histidine kinase"/>
    <property type="match status" value="1"/>
</dbReference>
<dbReference type="InterPro" id="IPR036097">
    <property type="entry name" value="HisK_dim/P_sf"/>
</dbReference>
<dbReference type="PANTHER" id="PTHR43047">
    <property type="entry name" value="TWO-COMPONENT HISTIDINE PROTEIN KINASE"/>
    <property type="match status" value="1"/>
</dbReference>
<feature type="transmembrane region" description="Helical" evidence="7">
    <location>
        <begin position="7"/>
        <end position="26"/>
    </location>
</feature>
<dbReference type="SMART" id="SM00388">
    <property type="entry name" value="HisKA"/>
    <property type="match status" value="1"/>
</dbReference>
<dbReference type="SMART" id="SM00304">
    <property type="entry name" value="HAMP"/>
    <property type="match status" value="1"/>
</dbReference>
<dbReference type="CDD" id="cd00082">
    <property type="entry name" value="HisKA"/>
    <property type="match status" value="1"/>
</dbReference>
<dbReference type="InterPro" id="IPR036890">
    <property type="entry name" value="HATPase_C_sf"/>
</dbReference>
<dbReference type="PANTHER" id="PTHR43047:SF72">
    <property type="entry name" value="OSMOSENSING HISTIDINE PROTEIN KINASE SLN1"/>
    <property type="match status" value="1"/>
</dbReference>
<dbReference type="InterPro" id="IPR003660">
    <property type="entry name" value="HAMP_dom"/>
</dbReference>
<dbReference type="Proteomes" id="UP000595197">
    <property type="component" value="Chromosome"/>
</dbReference>
<sequence>MSLRLKILSVMALIAALMIAVSWILLQSLVVPGFEALEAGEARRNLLRVEQALAAENEAFGRNTNDWAKWDETAAFVTGGLPEFPDRNVTAAVLRDMGVDILLVVAADGSLVYGTSLDGDRLTEGAPAGLTREILPLASPGDASGATEGIVLSDRGPVMMAARAIHPTDRSGPVLGMLVFGRLINSETVAAVRRSVQLDVDFLFSDPVTGAAFPEHGGHDHPPVLDRRDDVLVATGMIDDMHGHHAMMARMTMPRDAARAAGRTVHLAMALLVVACGAALVILWLMLNRLIMAPVLALTDHILSIRTTGDLARPGLADRGDEIGSLAREFGALLRQVESLIQESETARRSAEQASRTKTEFLASMSHELRTPLNAIIGFSEIIRDAMFGASSPRYQDYAEDIHRSGQHLLALINDILDFSKAEAERIELHEEAVDLPRVVATCRHLVEPMARDGNIDVVAQFADRSVRLLWADELRLRQILLNLLTNAIKFTAPGGEVRVRVGRQADGGVEIRVEDNGIGMSPEGVAKALEPFGQIESALSRRHSGTGLGLPLAAHLVKAHGGRLVIESSLGWGTTVKVGLPPARLMDERLSA</sequence>
<dbReference type="EMBL" id="CP067420">
    <property type="protein sequence ID" value="QQP89009.1"/>
    <property type="molecule type" value="Genomic_DNA"/>
</dbReference>
<dbReference type="InterPro" id="IPR003594">
    <property type="entry name" value="HATPase_dom"/>
</dbReference>
<evidence type="ECO:0000313" key="10">
    <source>
        <dbReference type="EMBL" id="QQP89009.1"/>
    </source>
</evidence>
<comment type="catalytic activity">
    <reaction evidence="1">
        <text>ATP + protein L-histidine = ADP + protein N-phospho-L-histidine.</text>
        <dbReference type="EC" id="2.7.13.3"/>
    </reaction>
</comment>
<dbReference type="PRINTS" id="PR00344">
    <property type="entry name" value="BCTRLSENSOR"/>
</dbReference>
<evidence type="ECO:0000259" key="9">
    <source>
        <dbReference type="PROSITE" id="PS50885"/>
    </source>
</evidence>
<keyword evidence="11" id="KW-1185">Reference proteome</keyword>
<evidence type="ECO:0000259" key="8">
    <source>
        <dbReference type="PROSITE" id="PS50109"/>
    </source>
</evidence>
<dbReference type="Pfam" id="PF00672">
    <property type="entry name" value="HAMP"/>
    <property type="match status" value="1"/>
</dbReference>
<dbReference type="Gene3D" id="3.30.565.10">
    <property type="entry name" value="Histidine kinase-like ATPase, C-terminal domain"/>
    <property type="match status" value="1"/>
</dbReference>
<comment type="subcellular location">
    <subcellularLocation>
        <location evidence="2">Membrane</location>
    </subcellularLocation>
</comment>
<evidence type="ECO:0000256" key="4">
    <source>
        <dbReference type="ARBA" id="ARBA00022553"/>
    </source>
</evidence>
<evidence type="ECO:0000313" key="11">
    <source>
        <dbReference type="Proteomes" id="UP000595197"/>
    </source>
</evidence>
<evidence type="ECO:0000256" key="5">
    <source>
        <dbReference type="ARBA" id="ARBA00022679"/>
    </source>
</evidence>
<keyword evidence="7" id="KW-0812">Transmembrane</keyword>
<dbReference type="PROSITE" id="PS50109">
    <property type="entry name" value="HIS_KIN"/>
    <property type="match status" value="1"/>
</dbReference>
<reference evidence="10" key="1">
    <citation type="submission" date="2021-02" db="EMBL/GenBank/DDBJ databases">
        <title>Skermanella TT6 skin isolate.</title>
        <authorList>
            <person name="Lee K."/>
            <person name="Ganzorig M."/>
        </authorList>
    </citation>
    <scope>NUCLEOTIDE SEQUENCE</scope>
    <source>
        <strain evidence="10">TT6</strain>
    </source>
</reference>
<evidence type="ECO:0000256" key="6">
    <source>
        <dbReference type="ARBA" id="ARBA00022777"/>
    </source>
</evidence>
<dbReference type="InterPro" id="IPR005467">
    <property type="entry name" value="His_kinase_dom"/>
</dbReference>
<evidence type="ECO:0000256" key="1">
    <source>
        <dbReference type="ARBA" id="ARBA00000085"/>
    </source>
</evidence>
<feature type="domain" description="HAMP" evidence="9">
    <location>
        <begin position="289"/>
        <end position="342"/>
    </location>
</feature>
<evidence type="ECO:0000256" key="2">
    <source>
        <dbReference type="ARBA" id="ARBA00004370"/>
    </source>
</evidence>
<dbReference type="RefSeq" id="WP_201074696.1">
    <property type="nucleotide sequence ID" value="NZ_CP067420.1"/>
</dbReference>